<keyword evidence="2" id="KW-1185">Reference proteome</keyword>
<gene>
    <name evidence="1" type="ORF">PHYPO_G00016010</name>
</gene>
<evidence type="ECO:0000313" key="1">
    <source>
        <dbReference type="EMBL" id="KAB5562272.1"/>
    </source>
</evidence>
<proteinExistence type="predicted"/>
<sequence length="98" mass="11182">MCLCARALLAQCHCILHRRSPHTRVSHPAQSPPSPPLTLLPQPQHLKRLLSENRWRRGPPDRTIKTHKEAKTVMYLLWELNPGCLASRALFQSLMCGL</sequence>
<dbReference type="AlphaFoldDB" id="A0A5N5N547"/>
<dbReference type="EMBL" id="VFJC01000011">
    <property type="protein sequence ID" value="KAB5562272.1"/>
    <property type="molecule type" value="Genomic_DNA"/>
</dbReference>
<organism evidence="1 2">
    <name type="scientific">Pangasianodon hypophthalmus</name>
    <name type="common">Striped catfish</name>
    <name type="synonym">Helicophagus hypophthalmus</name>
    <dbReference type="NCBI Taxonomy" id="310915"/>
    <lineage>
        <taxon>Eukaryota</taxon>
        <taxon>Metazoa</taxon>
        <taxon>Chordata</taxon>
        <taxon>Craniata</taxon>
        <taxon>Vertebrata</taxon>
        <taxon>Euteleostomi</taxon>
        <taxon>Actinopterygii</taxon>
        <taxon>Neopterygii</taxon>
        <taxon>Teleostei</taxon>
        <taxon>Ostariophysi</taxon>
        <taxon>Siluriformes</taxon>
        <taxon>Pangasiidae</taxon>
        <taxon>Pangasianodon</taxon>
    </lineage>
</organism>
<comment type="caution">
    <text evidence="1">The sequence shown here is derived from an EMBL/GenBank/DDBJ whole genome shotgun (WGS) entry which is preliminary data.</text>
</comment>
<protein>
    <submittedName>
        <fullName evidence="1">Uncharacterized protein</fullName>
    </submittedName>
</protein>
<dbReference type="Proteomes" id="UP000327468">
    <property type="component" value="Chromosome 10"/>
</dbReference>
<reference evidence="1 2" key="1">
    <citation type="submission" date="2019-06" db="EMBL/GenBank/DDBJ databases">
        <title>A chromosome-scale genome assembly of the striped catfish, Pangasianodon hypophthalmus.</title>
        <authorList>
            <person name="Wen M."/>
            <person name="Zahm M."/>
            <person name="Roques C."/>
            <person name="Cabau C."/>
            <person name="Klopp C."/>
            <person name="Donnadieu C."/>
            <person name="Jouanno E."/>
            <person name="Avarre J.-C."/>
            <person name="Campet M."/>
            <person name="Ha T.T.T."/>
            <person name="Dugue R."/>
            <person name="Lampietro C."/>
            <person name="Louis A."/>
            <person name="Herpin A."/>
            <person name="Echchiki A."/>
            <person name="Berthelot C."/>
            <person name="Parey E."/>
            <person name="Roest-Crollius H."/>
            <person name="Braasch I."/>
            <person name="Postlethwait J."/>
            <person name="Bobe J."/>
            <person name="Montfort J."/>
            <person name="Bouchez O."/>
            <person name="Begum T."/>
            <person name="Schartl M."/>
            <person name="Guiguen Y."/>
        </authorList>
    </citation>
    <scope>NUCLEOTIDE SEQUENCE [LARGE SCALE GENOMIC DNA]</scope>
    <source>
        <strain evidence="1 2">Indonesia</strain>
        <tissue evidence="1">Blood</tissue>
    </source>
</reference>
<accession>A0A5N5N547</accession>
<name>A0A5N5N547_PANHP</name>
<evidence type="ECO:0000313" key="2">
    <source>
        <dbReference type="Proteomes" id="UP000327468"/>
    </source>
</evidence>